<reference evidence="1" key="1">
    <citation type="journal article" date="2022" name="bioRxiv">
        <title>Sequencing and chromosome-scale assembly of the giantPleurodeles waltlgenome.</title>
        <authorList>
            <person name="Brown T."/>
            <person name="Elewa A."/>
            <person name="Iarovenko S."/>
            <person name="Subramanian E."/>
            <person name="Araus A.J."/>
            <person name="Petzold A."/>
            <person name="Susuki M."/>
            <person name="Suzuki K.-i.T."/>
            <person name="Hayashi T."/>
            <person name="Toyoda A."/>
            <person name="Oliveira C."/>
            <person name="Osipova E."/>
            <person name="Leigh N.D."/>
            <person name="Simon A."/>
            <person name="Yun M.H."/>
        </authorList>
    </citation>
    <scope>NUCLEOTIDE SEQUENCE</scope>
    <source>
        <strain evidence="1">20211129_DDA</strain>
        <tissue evidence="1">Liver</tissue>
    </source>
</reference>
<dbReference type="Proteomes" id="UP001066276">
    <property type="component" value="Chromosome 2_1"/>
</dbReference>
<evidence type="ECO:0000313" key="1">
    <source>
        <dbReference type="EMBL" id="KAJ1200163.1"/>
    </source>
</evidence>
<dbReference type="AlphaFoldDB" id="A0AAV7VEV2"/>
<comment type="caution">
    <text evidence="1">The sequence shown here is derived from an EMBL/GenBank/DDBJ whole genome shotgun (WGS) entry which is preliminary data.</text>
</comment>
<dbReference type="EMBL" id="JANPWB010000003">
    <property type="protein sequence ID" value="KAJ1200163.1"/>
    <property type="molecule type" value="Genomic_DNA"/>
</dbReference>
<evidence type="ECO:0000313" key="2">
    <source>
        <dbReference type="Proteomes" id="UP001066276"/>
    </source>
</evidence>
<protein>
    <submittedName>
        <fullName evidence="1">Uncharacterized protein</fullName>
    </submittedName>
</protein>
<keyword evidence="2" id="KW-1185">Reference proteome</keyword>
<proteinExistence type="predicted"/>
<organism evidence="1 2">
    <name type="scientific">Pleurodeles waltl</name>
    <name type="common">Iberian ribbed newt</name>
    <dbReference type="NCBI Taxonomy" id="8319"/>
    <lineage>
        <taxon>Eukaryota</taxon>
        <taxon>Metazoa</taxon>
        <taxon>Chordata</taxon>
        <taxon>Craniata</taxon>
        <taxon>Vertebrata</taxon>
        <taxon>Euteleostomi</taxon>
        <taxon>Amphibia</taxon>
        <taxon>Batrachia</taxon>
        <taxon>Caudata</taxon>
        <taxon>Salamandroidea</taxon>
        <taxon>Salamandridae</taxon>
        <taxon>Pleurodelinae</taxon>
        <taxon>Pleurodeles</taxon>
    </lineage>
</organism>
<sequence length="171" mass="19240">MLRRVLHIATLQWSRKEESRKASGELLRACPHGLQVKGHSPREAEVAEWQRSGHWQPAQVYVVGEKGEGRYAYYFIFLFELGRLNWAAELELGKFSNCSDKNDNVYSLKYIFQGSEQEEPEAQLSEKVLPGFPILSKENLPLVVSTSPACSGVASAPAIGVFHERWLSSGF</sequence>
<name>A0AAV7VEV2_PLEWA</name>
<accession>A0AAV7VEV2</accession>
<gene>
    <name evidence="1" type="ORF">NDU88_003990</name>
</gene>